<evidence type="ECO:0000313" key="3">
    <source>
        <dbReference type="Proteomes" id="UP000095280"/>
    </source>
</evidence>
<feature type="region of interest" description="Disordered" evidence="2">
    <location>
        <begin position="363"/>
        <end position="394"/>
    </location>
</feature>
<evidence type="ECO:0000313" key="4">
    <source>
        <dbReference type="WBParaSite" id="maker-uti_cns_0001828-snap-gene-0.2-mRNA-1"/>
    </source>
</evidence>
<protein>
    <submittedName>
        <fullName evidence="4">HMMR_C domain-containing protein</fullName>
    </submittedName>
</protein>
<reference evidence="4" key="1">
    <citation type="submission" date="2016-11" db="UniProtKB">
        <authorList>
            <consortium name="WormBaseParasite"/>
        </authorList>
    </citation>
    <scope>IDENTIFICATION</scope>
</reference>
<dbReference type="Proteomes" id="UP000095280">
    <property type="component" value="Unplaced"/>
</dbReference>
<sequence length="394" mass="42412">RARADAEAAELSVRAASAKERADRLEAQLAEAQNWRTQNRALHAELERAKGRADGLARAQAQLRQHAEALQAALATREAGGERQADDLRAAENQLLDALASRGQLQEQLESALGNAGRLAGECDALRAERARLQTELATATSSDAETAAGLQREVESGRELVAKQREELERLRGELADARSQLAESAEAQARLDTVSKALDEKDAQLADAQARLLSNENSGADALAGLQRVLESTERQNRGLRAELETARRDRLDALGRLAQLRGALKSAIDRHRLFSTEEGAGAASADDGGIDWAALERLVGDTAPMCWQSRPPQPLASVNACLDELQSQISGLSANMTEHALAVRSRGQLWREAEEQAERLKEACGKADDALQSGGDDAAESQQTTADKENQ</sequence>
<feature type="coiled-coil region" evidence="1">
    <location>
        <begin position="1"/>
        <end position="252"/>
    </location>
</feature>
<evidence type="ECO:0000256" key="1">
    <source>
        <dbReference type="SAM" id="Coils"/>
    </source>
</evidence>
<feature type="compositionally biased region" description="Basic and acidic residues" evidence="2">
    <location>
        <begin position="363"/>
        <end position="372"/>
    </location>
</feature>
<evidence type="ECO:0000256" key="2">
    <source>
        <dbReference type="SAM" id="MobiDB-lite"/>
    </source>
</evidence>
<keyword evidence="1" id="KW-0175">Coiled coil</keyword>
<keyword evidence="3" id="KW-1185">Reference proteome</keyword>
<organism evidence="3 4">
    <name type="scientific">Macrostomum lignano</name>
    <dbReference type="NCBI Taxonomy" id="282301"/>
    <lineage>
        <taxon>Eukaryota</taxon>
        <taxon>Metazoa</taxon>
        <taxon>Spiralia</taxon>
        <taxon>Lophotrochozoa</taxon>
        <taxon>Platyhelminthes</taxon>
        <taxon>Rhabditophora</taxon>
        <taxon>Macrostomorpha</taxon>
        <taxon>Macrostomida</taxon>
        <taxon>Macrostomidae</taxon>
        <taxon>Macrostomum</taxon>
    </lineage>
</organism>
<name>A0A1I8GF64_9PLAT</name>
<accession>A0A1I8GF64</accession>
<dbReference type="WBParaSite" id="maker-uti_cns_0001828-snap-gene-0.2-mRNA-1">
    <property type="protein sequence ID" value="maker-uti_cns_0001828-snap-gene-0.2-mRNA-1"/>
    <property type="gene ID" value="maker-uti_cns_0001828-snap-gene-0.2"/>
</dbReference>
<dbReference type="AlphaFoldDB" id="A0A1I8GF64"/>
<proteinExistence type="predicted"/>